<reference evidence="6 8" key="1">
    <citation type="submission" date="2014-04" db="EMBL/GenBank/DDBJ databases">
        <authorList>
            <person name="Bishop-Lilly K.A."/>
            <person name="Broomall S.M."/>
            <person name="Chain P.S."/>
            <person name="Chertkov O."/>
            <person name="Coyne S.R."/>
            <person name="Daligault H.E."/>
            <person name="Davenport K.W."/>
            <person name="Erkkila T."/>
            <person name="Frey K.G."/>
            <person name="Gibbons H.S."/>
            <person name="Gu W."/>
            <person name="Jaissle J."/>
            <person name="Johnson S.L."/>
            <person name="Koroleva G.I."/>
            <person name="Ladner J.T."/>
            <person name="Lo C.-C."/>
            <person name="Minogue T.D."/>
            <person name="Munk C."/>
            <person name="Palacios G.F."/>
            <person name="Redden C.L."/>
            <person name="Rosenzweig C.N."/>
            <person name="Scholz M.B."/>
            <person name="Teshima H."/>
            <person name="Xu Y."/>
        </authorList>
    </citation>
    <scope>NUCLEOTIDE SEQUENCE [LARGE SCALE GENOMIC DNA]</scope>
    <source>
        <strain evidence="8">gladioli</strain>
        <strain evidence="6">Gladioli</strain>
    </source>
</reference>
<comment type="similarity">
    <text evidence="5">Belongs to the 4-toluene sulfonate uptake permease (TSUP) (TC 2.A.102) family.</text>
</comment>
<dbReference type="GO" id="GO:0005886">
    <property type="term" value="C:plasma membrane"/>
    <property type="evidence" value="ECO:0007669"/>
    <property type="project" value="UniProtKB-SubCell"/>
</dbReference>
<reference evidence="9" key="3">
    <citation type="submission" date="2017-09" db="EMBL/GenBank/DDBJ databases">
        <title>FDA dAtabase for Regulatory Grade micrObial Sequences (FDA-ARGOS): Supporting development and validation of Infectious Disease Dx tests.</title>
        <authorList>
            <person name="Minogue T."/>
            <person name="Wolcott M."/>
            <person name="Wasieloski L."/>
            <person name="Aguilar W."/>
            <person name="Moore D."/>
            <person name="Tallon L."/>
            <person name="Sadzewicz L."/>
            <person name="Ott S."/>
            <person name="Zhao X."/>
            <person name="Nagaraj S."/>
            <person name="Vavikolanu K."/>
            <person name="Aluvathingal J."/>
            <person name="Nadendla S."/>
            <person name="Sichtig H."/>
        </authorList>
    </citation>
    <scope>NUCLEOTIDE SEQUENCE [LARGE SCALE GENOMIC DNA]</scope>
    <source>
        <strain evidence="9">FDAARGOS_390</strain>
    </source>
</reference>
<name>A0A095F1J4_BURGA</name>
<dbReference type="Proteomes" id="UP000220629">
    <property type="component" value="Unassembled WGS sequence"/>
</dbReference>
<comment type="caution">
    <text evidence="7">The sequence shown here is derived from an EMBL/GenBank/DDBJ whole genome shotgun (WGS) entry which is preliminary data.</text>
</comment>
<dbReference type="KEGG" id="bgo:BM43_16"/>
<protein>
    <recommendedName>
        <fullName evidence="5">Probable membrane transporter protein</fullName>
    </recommendedName>
</protein>
<evidence type="ECO:0000313" key="6">
    <source>
        <dbReference type="EMBL" id="KGC10860.1"/>
    </source>
</evidence>
<proteinExistence type="inferred from homology"/>
<dbReference type="AlphaFoldDB" id="A0A095F1J4"/>
<dbReference type="RefSeq" id="WP_036050358.1">
    <property type="nucleotide sequence ID" value="NZ_CADEVY010000015.1"/>
</dbReference>
<evidence type="ECO:0000256" key="5">
    <source>
        <dbReference type="RuleBase" id="RU363041"/>
    </source>
</evidence>
<dbReference type="Proteomes" id="UP000029590">
    <property type="component" value="Unassembled WGS sequence"/>
</dbReference>
<feature type="transmembrane region" description="Helical" evidence="5">
    <location>
        <begin position="44"/>
        <end position="62"/>
    </location>
</feature>
<evidence type="ECO:0000313" key="7">
    <source>
        <dbReference type="EMBL" id="PEH37771.1"/>
    </source>
</evidence>
<dbReference type="PANTHER" id="PTHR43701:SF2">
    <property type="entry name" value="MEMBRANE TRANSPORTER PROTEIN YJNA-RELATED"/>
    <property type="match status" value="1"/>
</dbReference>
<dbReference type="InterPro" id="IPR051598">
    <property type="entry name" value="TSUP/Inactive_protease-like"/>
</dbReference>
<evidence type="ECO:0000256" key="1">
    <source>
        <dbReference type="ARBA" id="ARBA00004141"/>
    </source>
</evidence>
<dbReference type="Pfam" id="PF01925">
    <property type="entry name" value="TauE"/>
    <property type="match status" value="1"/>
</dbReference>
<sequence>MPISLSPGALVGAILSVTGAGGGILAVPVLVFGMGWSIQQAAPVALVAVAGSAAIGAFEAWLRRMVRYRAALLMTLAGAPIASLGVRAARIVPQRAMLIGFGVIMLFVAARLLIAAAKKSAAHDDLHLSWVLCRVNPKTGRLAWTPLVGISIAATGALSGLMTGLFGVGGGFVIVPILKKITNVSMREVVATSLMVIALVATGSAAVNVAQGAEFPVQFALCFSATVALGMMAGRLVSRRLSSRHVQIGFACIFVCVSFGMVAKALVNG</sequence>
<comment type="subcellular location">
    <subcellularLocation>
        <location evidence="5">Cell membrane</location>
        <topology evidence="5">Multi-pass membrane protein</topology>
    </subcellularLocation>
    <subcellularLocation>
        <location evidence="1">Membrane</location>
        <topology evidence="1">Multi-pass membrane protein</topology>
    </subcellularLocation>
</comment>
<dbReference type="InterPro" id="IPR002781">
    <property type="entry name" value="TM_pro_TauE-like"/>
</dbReference>
<reference evidence="7" key="2">
    <citation type="submission" date="2017-09" db="EMBL/GenBank/DDBJ databases">
        <title>FDA dAtabase for Regulatory Grade micrObial Sequences (FDA-ARGOS): Supporting development and validation of Infectious Disease Dx tests.</title>
        <authorList>
            <person name="Minogue T."/>
            <person name="Wolcott M."/>
            <person name="Wasieloski L."/>
            <person name="Aguilar W."/>
            <person name="Moore D."/>
            <person name="Tallon L.J."/>
            <person name="Sadzewicz L."/>
            <person name="Ott S."/>
            <person name="Zhao X."/>
            <person name="Nagaraj S."/>
            <person name="Vavikolanu K."/>
            <person name="Aluvathingal J."/>
            <person name="Nadendla S."/>
            <person name="Sichtig H."/>
        </authorList>
    </citation>
    <scope>NUCLEOTIDE SEQUENCE</scope>
    <source>
        <strain evidence="7">FDAARGOS_390</strain>
    </source>
</reference>
<dbReference type="PANTHER" id="PTHR43701">
    <property type="entry name" value="MEMBRANE TRANSPORTER PROTEIN MJ0441-RELATED"/>
    <property type="match status" value="1"/>
</dbReference>
<dbReference type="EMBL" id="JPGG01000017">
    <property type="protein sequence ID" value="KGC10860.1"/>
    <property type="molecule type" value="Genomic_DNA"/>
</dbReference>
<accession>A0A095F1J4</accession>
<feature type="transmembrane region" description="Helical" evidence="5">
    <location>
        <begin position="147"/>
        <end position="177"/>
    </location>
</feature>
<keyword evidence="4 5" id="KW-0472">Membrane</keyword>
<evidence type="ECO:0000313" key="8">
    <source>
        <dbReference type="Proteomes" id="UP000029590"/>
    </source>
</evidence>
<feature type="transmembrane region" description="Helical" evidence="5">
    <location>
        <begin position="12"/>
        <end position="32"/>
    </location>
</feature>
<keyword evidence="3 5" id="KW-1133">Transmembrane helix</keyword>
<evidence type="ECO:0000256" key="2">
    <source>
        <dbReference type="ARBA" id="ARBA00022692"/>
    </source>
</evidence>
<dbReference type="OrthoDB" id="7031597at2"/>
<evidence type="ECO:0000256" key="4">
    <source>
        <dbReference type="ARBA" id="ARBA00023136"/>
    </source>
</evidence>
<gene>
    <name evidence="7" type="ORF">CRM94_25120</name>
    <name evidence="6" type="ORF">DM48_7323</name>
</gene>
<feature type="transmembrane region" description="Helical" evidence="5">
    <location>
        <begin position="246"/>
        <end position="267"/>
    </location>
</feature>
<evidence type="ECO:0000313" key="9">
    <source>
        <dbReference type="Proteomes" id="UP000220629"/>
    </source>
</evidence>
<organism evidence="7 9">
    <name type="scientific">Burkholderia gladioli</name>
    <name type="common">Pseudomonas marginata</name>
    <name type="synonym">Phytomonas marginata</name>
    <dbReference type="NCBI Taxonomy" id="28095"/>
    <lineage>
        <taxon>Bacteria</taxon>
        <taxon>Pseudomonadati</taxon>
        <taxon>Pseudomonadota</taxon>
        <taxon>Betaproteobacteria</taxon>
        <taxon>Burkholderiales</taxon>
        <taxon>Burkholderiaceae</taxon>
        <taxon>Burkholderia</taxon>
    </lineage>
</organism>
<feature type="transmembrane region" description="Helical" evidence="5">
    <location>
        <begin position="98"/>
        <end position="117"/>
    </location>
</feature>
<feature type="transmembrane region" description="Helical" evidence="5">
    <location>
        <begin position="215"/>
        <end position="234"/>
    </location>
</feature>
<evidence type="ECO:0000256" key="3">
    <source>
        <dbReference type="ARBA" id="ARBA00022989"/>
    </source>
</evidence>
<keyword evidence="2 5" id="KW-0812">Transmembrane</keyword>
<keyword evidence="5" id="KW-1003">Cell membrane</keyword>
<dbReference type="EMBL" id="PDDY01000004">
    <property type="protein sequence ID" value="PEH37771.1"/>
    <property type="molecule type" value="Genomic_DNA"/>
</dbReference>
<feature type="transmembrane region" description="Helical" evidence="5">
    <location>
        <begin position="189"/>
        <end position="209"/>
    </location>
</feature>